<keyword evidence="2" id="KW-0677">Repeat</keyword>
<accession>K6XZU8</accession>
<dbReference type="EMBL" id="BAEO01000005">
    <property type="protein sequence ID" value="GAC17181.1"/>
    <property type="molecule type" value="Genomic_DNA"/>
</dbReference>
<keyword evidence="1 4" id="KW-0732">Signal</keyword>
<feature type="signal peptide" evidence="4">
    <location>
        <begin position="1"/>
        <end position="31"/>
    </location>
</feature>
<dbReference type="OrthoDB" id="9782766at2"/>
<gene>
    <name evidence="5" type="ORF">GARC_0199</name>
</gene>
<name>K6XZU8_9ALTE</name>
<sequence length="421" mass="44116">MLNTFNLRSNQKHWAILFGCLLISLCFTANAQTKLSQQKLVAFDGAAEDFFGFSLAISNDIALVGAYKSDDEINGIDAGSAYVFTRTKNGWLQQAELTAKEGAAGDTLGGNVALFQETAVLGASRHDKNGEDSGAAYIFKRTGSIWSEHSILLANDGAKGDAFGQAIAISDNTIVIGAPRDDDKGKDSGSVYVFTRKGTTWAQQAKLTAPDGAAGDVFGISVALANDTILIGADLHDEKATNAGAVYVFTRSGTSWRQQAKLVAADAAETDLFGVRVALSGDTALISARRDDDEIMGVDAGSAYVFVRTGTTWQQQAKLTAPDGASDDRFGRSVAISGDTALISAMHQDDKGANSGSAYIFSRTAGLWRHQANLTADDGAPGDVFGFSVALSNNTALIGATGNDDQGNESGAAYVFEIVSN</sequence>
<keyword evidence="6" id="KW-1185">Reference proteome</keyword>
<keyword evidence="3" id="KW-0325">Glycoprotein</keyword>
<dbReference type="AlphaFoldDB" id="K6XZU8"/>
<evidence type="ECO:0000256" key="4">
    <source>
        <dbReference type="SAM" id="SignalP"/>
    </source>
</evidence>
<dbReference type="InterPro" id="IPR028994">
    <property type="entry name" value="Integrin_alpha_N"/>
</dbReference>
<dbReference type="InterPro" id="IPR013517">
    <property type="entry name" value="FG-GAP"/>
</dbReference>
<feature type="chain" id="PRO_5003897046" description="PKD domain-containing protein" evidence="4">
    <location>
        <begin position="32"/>
        <end position="421"/>
    </location>
</feature>
<dbReference type="STRING" id="493475.GARC_0199"/>
<dbReference type="RefSeq" id="WP_007615753.1">
    <property type="nucleotide sequence ID" value="NZ_BAEO01000005.1"/>
</dbReference>
<protein>
    <recommendedName>
        <fullName evidence="7">PKD domain-containing protein</fullName>
    </recommendedName>
</protein>
<dbReference type="SMART" id="SM00191">
    <property type="entry name" value="Int_alpha"/>
    <property type="match status" value="3"/>
</dbReference>
<dbReference type="PROSITE" id="PS51470">
    <property type="entry name" value="FG_GAP"/>
    <property type="match status" value="1"/>
</dbReference>
<evidence type="ECO:0000313" key="5">
    <source>
        <dbReference type="EMBL" id="GAC17181.1"/>
    </source>
</evidence>
<dbReference type="Pfam" id="PF14312">
    <property type="entry name" value="FG-GAP_2"/>
    <property type="match status" value="7"/>
</dbReference>
<evidence type="ECO:0000256" key="3">
    <source>
        <dbReference type="ARBA" id="ARBA00023180"/>
    </source>
</evidence>
<evidence type="ECO:0000256" key="1">
    <source>
        <dbReference type="ARBA" id="ARBA00022729"/>
    </source>
</evidence>
<dbReference type="InterPro" id="IPR013519">
    <property type="entry name" value="Int_alpha_beta-p"/>
</dbReference>
<dbReference type="PANTHER" id="PTHR36220">
    <property type="entry name" value="UNNAMED PRODUCT"/>
    <property type="match status" value="1"/>
</dbReference>
<organism evidence="5 6">
    <name type="scientific">Paraglaciecola arctica BSs20135</name>
    <dbReference type="NCBI Taxonomy" id="493475"/>
    <lineage>
        <taxon>Bacteria</taxon>
        <taxon>Pseudomonadati</taxon>
        <taxon>Pseudomonadota</taxon>
        <taxon>Gammaproteobacteria</taxon>
        <taxon>Alteromonadales</taxon>
        <taxon>Alteromonadaceae</taxon>
        <taxon>Paraglaciecola</taxon>
    </lineage>
</organism>
<proteinExistence type="predicted"/>
<dbReference type="eggNOG" id="COG3266">
    <property type="taxonomic scope" value="Bacteria"/>
</dbReference>
<dbReference type="Gene3D" id="2.130.10.130">
    <property type="entry name" value="Integrin alpha, N-terminal"/>
    <property type="match status" value="4"/>
</dbReference>
<dbReference type="Proteomes" id="UP000006327">
    <property type="component" value="Unassembled WGS sequence"/>
</dbReference>
<evidence type="ECO:0000313" key="6">
    <source>
        <dbReference type="Proteomes" id="UP000006327"/>
    </source>
</evidence>
<evidence type="ECO:0000256" key="2">
    <source>
        <dbReference type="ARBA" id="ARBA00022737"/>
    </source>
</evidence>
<dbReference type="PANTHER" id="PTHR36220:SF1">
    <property type="entry name" value="GAMMA TUBULIN COMPLEX COMPONENT C-TERMINAL DOMAIN-CONTAINING PROTEIN"/>
    <property type="match status" value="1"/>
</dbReference>
<comment type="caution">
    <text evidence="5">The sequence shown here is derived from an EMBL/GenBank/DDBJ whole genome shotgun (WGS) entry which is preliminary data.</text>
</comment>
<dbReference type="SUPFAM" id="SSF69318">
    <property type="entry name" value="Integrin alpha N-terminal domain"/>
    <property type="match status" value="1"/>
</dbReference>
<evidence type="ECO:0008006" key="7">
    <source>
        <dbReference type="Google" id="ProtNLM"/>
    </source>
</evidence>
<reference evidence="5 6" key="1">
    <citation type="journal article" date="2017" name="Antonie Van Leeuwenhoek">
        <title>Rhizobium rhizosphaerae sp. nov., a novel species isolated from rice rhizosphere.</title>
        <authorList>
            <person name="Zhao J.J."/>
            <person name="Zhang J."/>
            <person name="Zhang R.J."/>
            <person name="Zhang C.W."/>
            <person name="Yin H.Q."/>
            <person name="Zhang X.X."/>
        </authorList>
    </citation>
    <scope>NUCLEOTIDE SEQUENCE [LARGE SCALE GENOMIC DNA]</scope>
    <source>
        <strain evidence="5 6">BSs20135</strain>
    </source>
</reference>